<comment type="function">
    <text evidence="9">Catalyzes the conversion of epoxyqueuosine (oQ) to queuosine (Q), which is a hypermodified base found in the wobble positions of tRNA(Asp), tRNA(Asn), tRNA(His) and tRNA(Tyr).</text>
</comment>
<organism evidence="11 12">
    <name type="scientific">Shewanella psychrophila</name>
    <dbReference type="NCBI Taxonomy" id="225848"/>
    <lineage>
        <taxon>Bacteria</taxon>
        <taxon>Pseudomonadati</taxon>
        <taxon>Pseudomonadota</taxon>
        <taxon>Gammaproteobacteria</taxon>
        <taxon>Alteromonadales</taxon>
        <taxon>Shewanellaceae</taxon>
        <taxon>Shewanella</taxon>
    </lineage>
</organism>
<feature type="binding site" evidence="9">
    <location>
        <position position="238"/>
    </location>
    <ligand>
        <name>cob(II)alamin</name>
        <dbReference type="ChEBI" id="CHEBI:16304"/>
    </ligand>
</feature>
<evidence type="ECO:0000256" key="6">
    <source>
        <dbReference type="ARBA" id="ARBA00023002"/>
    </source>
</evidence>
<keyword evidence="4 9" id="KW-0479">Metal-binding</keyword>
<comment type="caution">
    <text evidence="9">Lacks conserved residue(s) required for the propagation of feature annotation.</text>
</comment>
<keyword evidence="9" id="KW-0170">Cobalt</keyword>
<comment type="subunit">
    <text evidence="9">Monomer.</text>
</comment>
<dbReference type="PROSITE" id="PS51379">
    <property type="entry name" value="4FE4S_FER_2"/>
    <property type="match status" value="1"/>
</dbReference>
<dbReference type="STRING" id="225848.Sps_04442"/>
<feature type="binding site" evidence="9">
    <location>
        <position position="266"/>
    </location>
    <ligand>
        <name>[4Fe-4S] cluster</name>
        <dbReference type="ChEBI" id="CHEBI:49883"/>
        <label>2</label>
    </ligand>
</feature>
<gene>
    <name evidence="9" type="primary">queG</name>
    <name evidence="11" type="ORF">Sps_04442</name>
</gene>
<evidence type="ECO:0000259" key="10">
    <source>
        <dbReference type="PROSITE" id="PS51379"/>
    </source>
</evidence>
<dbReference type="EMBL" id="CP014782">
    <property type="protein sequence ID" value="AQS39528.1"/>
    <property type="molecule type" value="Genomic_DNA"/>
</dbReference>
<dbReference type="HAMAP" id="MF_00916">
    <property type="entry name" value="QueG"/>
    <property type="match status" value="1"/>
</dbReference>
<dbReference type="PANTHER" id="PTHR30002">
    <property type="entry name" value="EPOXYQUEUOSINE REDUCTASE"/>
    <property type="match status" value="1"/>
</dbReference>
<dbReference type="FunFam" id="3.30.70.20:FF:000017">
    <property type="entry name" value="Epoxyqueuosine reductase"/>
    <property type="match status" value="1"/>
</dbReference>
<comment type="cofactor">
    <cofactor evidence="9">
        <name>cob(II)alamin</name>
        <dbReference type="ChEBI" id="CHEBI:16304"/>
    </cofactor>
</comment>
<keyword evidence="7 9" id="KW-0408">Iron</keyword>
<feature type="binding site" evidence="9">
    <location>
        <position position="74"/>
    </location>
    <ligand>
        <name>cob(II)alamin</name>
        <dbReference type="ChEBI" id="CHEBI:16304"/>
    </ligand>
</feature>
<feature type="binding site" evidence="9">
    <location>
        <position position="321"/>
    </location>
    <ligand>
        <name>tRNA</name>
        <dbReference type="ChEBI" id="CHEBI:17843"/>
    </ligand>
</feature>
<comment type="subcellular location">
    <subcellularLocation>
        <location evidence="9">Cytoplasm</location>
    </subcellularLocation>
</comment>
<dbReference type="InterPro" id="IPR017900">
    <property type="entry name" value="4Fe4S_Fe_S_CS"/>
</dbReference>
<keyword evidence="9" id="KW-0846">Cobalamin</keyword>
<dbReference type="PANTHER" id="PTHR30002:SF4">
    <property type="entry name" value="EPOXYQUEUOSINE REDUCTASE"/>
    <property type="match status" value="1"/>
</dbReference>
<feature type="binding site" evidence="9">
    <location>
        <position position="263"/>
    </location>
    <ligand>
        <name>[4Fe-4S] cluster</name>
        <dbReference type="ChEBI" id="CHEBI:49883"/>
        <label>2</label>
    </ligand>
</feature>
<dbReference type="GO" id="GO:0052693">
    <property type="term" value="F:epoxyqueuosine reductase activity"/>
    <property type="evidence" value="ECO:0007669"/>
    <property type="project" value="UniProtKB-UniRule"/>
</dbReference>
<evidence type="ECO:0000256" key="4">
    <source>
        <dbReference type="ARBA" id="ARBA00022723"/>
    </source>
</evidence>
<feature type="binding site" evidence="9">
    <location>
        <position position="270"/>
    </location>
    <ligand>
        <name>[4Fe-4S] cluster</name>
        <dbReference type="ChEBI" id="CHEBI:49883"/>
        <label>1</label>
    </ligand>
</feature>
<dbReference type="RefSeq" id="WP_077754421.1">
    <property type="nucleotide sequence ID" value="NZ_CP014782.1"/>
</dbReference>
<dbReference type="Pfam" id="PF08331">
    <property type="entry name" value="QueG_DUF1730"/>
    <property type="match status" value="1"/>
</dbReference>
<dbReference type="GO" id="GO:0046872">
    <property type="term" value="F:metal ion binding"/>
    <property type="evidence" value="ECO:0007669"/>
    <property type="project" value="UniProtKB-KW"/>
</dbReference>
<dbReference type="KEGG" id="spsw:Sps_04442"/>
<feature type="binding site" evidence="9">
    <location>
        <position position="210"/>
    </location>
    <ligand>
        <name>[4Fe-4S] cluster</name>
        <dbReference type="ChEBI" id="CHEBI:49883"/>
        <label>1</label>
    </ligand>
</feature>
<dbReference type="UniPathway" id="UPA00392"/>
<keyword evidence="2 9" id="KW-0963">Cytoplasm</keyword>
<feature type="binding site" evidence="9">
    <location>
        <position position="216"/>
    </location>
    <ligand>
        <name>[4Fe-4S] cluster</name>
        <dbReference type="ChEBI" id="CHEBI:49883"/>
        <label>1</label>
    </ligand>
</feature>
<dbReference type="NCBIfam" id="TIGR00276">
    <property type="entry name" value="tRNA epoxyqueuosine(34) reductase QueG"/>
    <property type="match status" value="1"/>
</dbReference>
<dbReference type="InterPro" id="IPR004453">
    <property type="entry name" value="QueG"/>
</dbReference>
<dbReference type="InterPro" id="IPR017896">
    <property type="entry name" value="4Fe4S_Fe-S-bd"/>
</dbReference>
<feature type="active site" description="Proton donor" evidence="9">
    <location>
        <position position="156"/>
    </location>
</feature>
<feature type="binding site" evidence="9">
    <location>
        <position position="236"/>
    </location>
    <ligand>
        <name>[4Fe-4S] cluster</name>
        <dbReference type="ChEBI" id="CHEBI:49883"/>
        <label>2</label>
    </ligand>
</feature>
<dbReference type="PROSITE" id="PS00198">
    <property type="entry name" value="4FE4S_FER_1"/>
    <property type="match status" value="1"/>
</dbReference>
<proteinExistence type="inferred from homology"/>
<evidence type="ECO:0000256" key="2">
    <source>
        <dbReference type="ARBA" id="ARBA00022490"/>
    </source>
</evidence>
<feature type="binding site" evidence="9">
    <location>
        <begin position="263"/>
        <end position="264"/>
    </location>
    <ligand>
        <name>cob(II)alamin</name>
        <dbReference type="ChEBI" id="CHEBI:16304"/>
    </ligand>
</feature>
<dbReference type="OrthoDB" id="9784571at2"/>
<dbReference type="InterPro" id="IPR013542">
    <property type="entry name" value="QueG_DUF1730"/>
</dbReference>
<reference evidence="11 12" key="1">
    <citation type="submission" date="2016-03" db="EMBL/GenBank/DDBJ databases">
        <title>Complete genome sequence of Shewanella psychrophila WP2, a deep sea bacterium isolated from west Pacific sediment.</title>
        <authorList>
            <person name="Xu G."/>
            <person name="Jian H."/>
        </authorList>
    </citation>
    <scope>NUCLEOTIDE SEQUENCE [LARGE SCALE GENOMIC DNA]</scope>
    <source>
        <strain evidence="11 12">WP2</strain>
    </source>
</reference>
<comment type="catalytic activity">
    <reaction evidence="9">
        <text>epoxyqueuosine(34) in tRNA + AH2 = queuosine(34) in tRNA + A + H2O</text>
        <dbReference type="Rhea" id="RHEA:32159"/>
        <dbReference type="Rhea" id="RHEA-COMP:18571"/>
        <dbReference type="Rhea" id="RHEA-COMP:18582"/>
        <dbReference type="ChEBI" id="CHEBI:13193"/>
        <dbReference type="ChEBI" id="CHEBI:15377"/>
        <dbReference type="ChEBI" id="CHEBI:17499"/>
        <dbReference type="ChEBI" id="CHEBI:194431"/>
        <dbReference type="ChEBI" id="CHEBI:194443"/>
        <dbReference type="EC" id="1.17.99.6"/>
    </reaction>
</comment>
<accession>A0A1S6HVV1</accession>
<keyword evidence="6 9" id="KW-0560">Oxidoreductase</keyword>
<keyword evidence="8 9" id="KW-0411">Iron-sulfur</keyword>
<dbReference type="GO" id="GO:0008616">
    <property type="term" value="P:tRNA queuosine(34) biosynthetic process"/>
    <property type="evidence" value="ECO:0007669"/>
    <property type="project" value="UniProtKB-UniRule"/>
</dbReference>
<dbReference type="GO" id="GO:0005737">
    <property type="term" value="C:cytoplasm"/>
    <property type="evidence" value="ECO:0007669"/>
    <property type="project" value="UniProtKB-SubCell"/>
</dbReference>
<evidence type="ECO:0000313" key="12">
    <source>
        <dbReference type="Proteomes" id="UP000189545"/>
    </source>
</evidence>
<comment type="pathway">
    <text evidence="9">tRNA modification; tRNA-queuosine biosynthesis.</text>
</comment>
<evidence type="ECO:0000256" key="1">
    <source>
        <dbReference type="ARBA" id="ARBA00022485"/>
    </source>
</evidence>
<evidence type="ECO:0000256" key="8">
    <source>
        <dbReference type="ARBA" id="ARBA00023014"/>
    </source>
</evidence>
<comment type="cofactor">
    <cofactor evidence="9">
        <name>[4Fe-4S] cluster</name>
        <dbReference type="ChEBI" id="CHEBI:49883"/>
    </cofactor>
    <text evidence="9">Binds 2 [4Fe-4S] clusters per monomer.</text>
</comment>
<evidence type="ECO:0000256" key="7">
    <source>
        <dbReference type="ARBA" id="ARBA00023004"/>
    </source>
</evidence>
<feature type="binding site" evidence="9">
    <location>
        <position position="174"/>
    </location>
    <ligand>
        <name>cob(II)alamin</name>
        <dbReference type="ChEBI" id="CHEBI:16304"/>
    </ligand>
</feature>
<evidence type="ECO:0000256" key="5">
    <source>
        <dbReference type="ARBA" id="ARBA00022785"/>
    </source>
</evidence>
<feature type="binding site" evidence="9">
    <location>
        <position position="156"/>
    </location>
    <ligand>
        <name>cob(II)alamin</name>
        <dbReference type="ChEBI" id="CHEBI:16304"/>
    </ligand>
</feature>
<sequence>MSDTALPPINSHPFSATELRELTAKIKLWGNELGFAQIGICDTDLTSEEVKLQQWLDKGYHGDMAYMEAHGMMRARPHELHPGTIRVISARMNYLPPEAGFATNLQDPNLAYISRYAGGRDYHKLIRNRLKKLGQMIQAELDTINAGKTNFRPFVDSAPILERPLAEKAGLGWTGKHSLLLNEEVGSWFFLGELLIDLPLPVDIPVSEGCNTCVACIKSCPTNAIVEPYIVDGRRCISYLTIELQGAIPEEFRPLIGNRIYGCDDCQLVCPVNSKAPLTLETDFHTRDPLKQPQLLTLFSWTEAEFLKITEGSPIRRIGHKRWLRNIAVALGNAPASEKIIQGLEQRKASEEADEMVIEHIDWALAQQHTKLASILSLETQSLEKKGQVITTLSQSDRVQNASPLSRKTLRVIRSVEKGLPRDA</sequence>
<feature type="binding site" evidence="9">
    <location>
        <position position="191"/>
    </location>
    <ligand>
        <name>cob(II)alamin</name>
        <dbReference type="ChEBI" id="CHEBI:16304"/>
    </ligand>
</feature>
<keyword evidence="5 9" id="KW-0671">Queuosine biosynthesis</keyword>
<protein>
    <recommendedName>
        <fullName evidence="9">Epoxyqueuosine reductase</fullName>
        <ecNumber evidence="9">1.17.99.6</ecNumber>
    </recommendedName>
    <alternativeName>
        <fullName evidence="9">Queuosine biosynthesis protein QueG</fullName>
    </alternativeName>
</protein>
<keyword evidence="12" id="KW-1185">Reference proteome</keyword>
<evidence type="ECO:0000256" key="3">
    <source>
        <dbReference type="ARBA" id="ARBA00022694"/>
    </source>
</evidence>
<dbReference type="Proteomes" id="UP000189545">
    <property type="component" value="Chromosome"/>
</dbReference>
<keyword evidence="3 9" id="KW-0819">tRNA processing</keyword>
<dbReference type="EC" id="1.17.99.6" evidence="9"/>
<dbReference type="Gene3D" id="3.30.70.20">
    <property type="match status" value="1"/>
</dbReference>
<dbReference type="AlphaFoldDB" id="A0A1S6HVV1"/>
<feature type="domain" description="4Fe-4S ferredoxin-type" evidence="10">
    <location>
        <begin position="198"/>
        <end position="230"/>
    </location>
</feature>
<dbReference type="Pfam" id="PF13484">
    <property type="entry name" value="Fer4_16"/>
    <property type="match status" value="1"/>
</dbReference>
<evidence type="ECO:0000313" key="11">
    <source>
        <dbReference type="EMBL" id="AQS39528.1"/>
    </source>
</evidence>
<feature type="binding site" evidence="9">
    <location>
        <position position="213"/>
    </location>
    <ligand>
        <name>[4Fe-4S] cluster</name>
        <dbReference type="ChEBI" id="CHEBI:49883"/>
        <label>1</label>
    </ligand>
</feature>
<name>A0A1S6HVV1_9GAMM</name>
<dbReference type="GO" id="GO:0051539">
    <property type="term" value="F:4 iron, 4 sulfur cluster binding"/>
    <property type="evidence" value="ECO:0007669"/>
    <property type="project" value="UniProtKB-KW"/>
</dbReference>
<evidence type="ECO:0000256" key="9">
    <source>
        <dbReference type="HAMAP-Rule" id="MF_00916"/>
    </source>
</evidence>
<comment type="similarity">
    <text evidence="9">Belongs to the QueG family.</text>
</comment>
<feature type="binding site" evidence="9">
    <location>
        <position position="220"/>
    </location>
    <ligand>
        <name>[4Fe-4S] cluster</name>
        <dbReference type="ChEBI" id="CHEBI:49883"/>
        <label>2</label>
    </ligand>
</feature>
<dbReference type="SUPFAM" id="SSF46548">
    <property type="entry name" value="alpha-helical ferredoxin"/>
    <property type="match status" value="1"/>
</dbReference>
<keyword evidence="1 9" id="KW-0004">4Fe-4S</keyword>
<dbReference type="GO" id="GO:0031419">
    <property type="term" value="F:cobalamin binding"/>
    <property type="evidence" value="ECO:0007669"/>
    <property type="project" value="UniProtKB-KW"/>
</dbReference>
<feature type="binding site" evidence="9">
    <location>
        <position position="180"/>
    </location>
    <ligand>
        <name>cob(II)alamin</name>
        <dbReference type="ChEBI" id="CHEBI:16304"/>
    </ligand>
</feature>